<dbReference type="Pfam" id="PF00117">
    <property type="entry name" value="GATase"/>
    <property type="match status" value="1"/>
</dbReference>
<protein>
    <recommendedName>
        <fullName evidence="10">Imidazole glycerol phosphate synthase subunit HisH</fullName>
        <ecNumber evidence="10">4.3.2.10</ecNumber>
    </recommendedName>
    <alternativeName>
        <fullName evidence="10">IGP synthase glutaminase subunit</fullName>
        <ecNumber evidence="10">3.5.1.2</ecNumber>
    </alternativeName>
    <alternativeName>
        <fullName evidence="10">IGP synthase subunit HisH</fullName>
    </alternativeName>
    <alternativeName>
        <fullName evidence="10">ImGP synthase subunit HisH</fullName>
        <shortName evidence="10">IGPS subunit HisH</shortName>
    </alternativeName>
</protein>
<comment type="subunit">
    <text evidence="2 10">Heterodimer of HisH and HisF.</text>
</comment>
<feature type="active site" evidence="10 11">
    <location>
        <position position="185"/>
    </location>
</feature>
<evidence type="ECO:0000256" key="10">
    <source>
        <dbReference type="HAMAP-Rule" id="MF_00278"/>
    </source>
</evidence>
<evidence type="ECO:0000256" key="1">
    <source>
        <dbReference type="ARBA" id="ARBA00005091"/>
    </source>
</evidence>
<keyword evidence="3 10" id="KW-0028">Amino-acid biosynthesis</keyword>
<dbReference type="GO" id="GO:0000107">
    <property type="term" value="F:imidazoleglycerol-phosphate synthase activity"/>
    <property type="evidence" value="ECO:0007669"/>
    <property type="project" value="UniProtKB-UniRule"/>
</dbReference>
<evidence type="ECO:0000256" key="2">
    <source>
        <dbReference type="ARBA" id="ARBA00011152"/>
    </source>
</evidence>
<evidence type="ECO:0000256" key="8">
    <source>
        <dbReference type="ARBA" id="ARBA00047838"/>
    </source>
</evidence>
<dbReference type="GO" id="GO:0005737">
    <property type="term" value="C:cytoplasm"/>
    <property type="evidence" value="ECO:0007669"/>
    <property type="project" value="UniProtKB-SubCell"/>
</dbReference>
<comment type="catalytic activity">
    <reaction evidence="8 10">
        <text>5-[(5-phospho-1-deoxy-D-ribulos-1-ylimino)methylamino]-1-(5-phospho-beta-D-ribosyl)imidazole-4-carboxamide + L-glutamine = D-erythro-1-(imidazol-4-yl)glycerol 3-phosphate + 5-amino-1-(5-phospho-beta-D-ribosyl)imidazole-4-carboxamide + L-glutamate + H(+)</text>
        <dbReference type="Rhea" id="RHEA:24793"/>
        <dbReference type="ChEBI" id="CHEBI:15378"/>
        <dbReference type="ChEBI" id="CHEBI:29985"/>
        <dbReference type="ChEBI" id="CHEBI:58278"/>
        <dbReference type="ChEBI" id="CHEBI:58359"/>
        <dbReference type="ChEBI" id="CHEBI:58475"/>
        <dbReference type="ChEBI" id="CHEBI:58525"/>
        <dbReference type="EC" id="4.3.2.10"/>
    </reaction>
</comment>
<dbReference type="OrthoDB" id="9807137at2"/>
<organism evidence="13 14">
    <name type="scientific">Sphingopyxis fribergensis</name>
    <dbReference type="NCBI Taxonomy" id="1515612"/>
    <lineage>
        <taxon>Bacteria</taxon>
        <taxon>Pseudomonadati</taxon>
        <taxon>Pseudomonadota</taxon>
        <taxon>Alphaproteobacteria</taxon>
        <taxon>Sphingomonadales</taxon>
        <taxon>Sphingomonadaceae</taxon>
        <taxon>Sphingopyxis</taxon>
    </lineage>
</organism>
<evidence type="ECO:0000313" key="13">
    <source>
        <dbReference type="EMBL" id="AJA09017.1"/>
    </source>
</evidence>
<dbReference type="Proteomes" id="UP000030907">
    <property type="component" value="Chromosome"/>
</dbReference>
<comment type="catalytic activity">
    <reaction evidence="9 10">
        <text>L-glutamine + H2O = L-glutamate + NH4(+)</text>
        <dbReference type="Rhea" id="RHEA:15889"/>
        <dbReference type="ChEBI" id="CHEBI:15377"/>
        <dbReference type="ChEBI" id="CHEBI:28938"/>
        <dbReference type="ChEBI" id="CHEBI:29985"/>
        <dbReference type="ChEBI" id="CHEBI:58359"/>
        <dbReference type="EC" id="3.5.1.2"/>
    </reaction>
</comment>
<keyword evidence="4 10" id="KW-0378">Hydrolase</keyword>
<gene>
    <name evidence="10" type="primary">hisH</name>
    <name evidence="13" type="ORF">SKP52_10560</name>
</gene>
<dbReference type="InterPro" id="IPR017926">
    <property type="entry name" value="GATASE"/>
</dbReference>
<keyword evidence="10" id="KW-0963">Cytoplasm</keyword>
<dbReference type="InterPro" id="IPR029062">
    <property type="entry name" value="Class_I_gatase-like"/>
</dbReference>
<evidence type="ECO:0000256" key="3">
    <source>
        <dbReference type="ARBA" id="ARBA00022605"/>
    </source>
</evidence>
<dbReference type="GO" id="GO:0000105">
    <property type="term" value="P:L-histidine biosynthetic process"/>
    <property type="evidence" value="ECO:0007669"/>
    <property type="project" value="UniProtKB-UniRule"/>
</dbReference>
<feature type="active site" description="Nucleophile" evidence="10 11">
    <location>
        <position position="79"/>
    </location>
</feature>
<dbReference type="HAMAP" id="MF_00278">
    <property type="entry name" value="HisH"/>
    <property type="match status" value="1"/>
</dbReference>
<feature type="domain" description="Glutamine amidotransferase" evidence="12">
    <location>
        <begin position="6"/>
        <end position="198"/>
    </location>
</feature>
<evidence type="ECO:0000313" key="14">
    <source>
        <dbReference type="Proteomes" id="UP000030907"/>
    </source>
</evidence>
<dbReference type="GO" id="GO:0004359">
    <property type="term" value="F:glutaminase activity"/>
    <property type="evidence" value="ECO:0007669"/>
    <property type="project" value="UniProtKB-EC"/>
</dbReference>
<dbReference type="EC" id="3.5.1.2" evidence="10"/>
<keyword evidence="7 10" id="KW-0456">Lyase</keyword>
<dbReference type="PANTHER" id="PTHR42701">
    <property type="entry name" value="IMIDAZOLE GLYCEROL PHOSPHATE SYNTHASE SUBUNIT HISH"/>
    <property type="match status" value="1"/>
</dbReference>
<evidence type="ECO:0000256" key="9">
    <source>
        <dbReference type="ARBA" id="ARBA00049534"/>
    </source>
</evidence>
<dbReference type="CDD" id="cd01748">
    <property type="entry name" value="GATase1_IGP_Synthase"/>
    <property type="match status" value="1"/>
</dbReference>
<evidence type="ECO:0000256" key="7">
    <source>
        <dbReference type="ARBA" id="ARBA00023239"/>
    </source>
</evidence>
<dbReference type="PROSITE" id="PS51273">
    <property type="entry name" value="GATASE_TYPE_1"/>
    <property type="match status" value="1"/>
</dbReference>
<keyword evidence="6 10" id="KW-0368">Histidine biosynthesis</keyword>
<keyword evidence="14" id="KW-1185">Reference proteome</keyword>
<name>A0A0A7PM50_9SPHN</name>
<dbReference type="EMBL" id="CP009122">
    <property type="protein sequence ID" value="AJA09017.1"/>
    <property type="molecule type" value="Genomic_DNA"/>
</dbReference>
<dbReference type="RefSeq" id="WP_039574589.1">
    <property type="nucleotide sequence ID" value="NZ_CP009122.1"/>
</dbReference>
<dbReference type="HOGENOM" id="CLU_071837_2_0_5"/>
<dbReference type="PANTHER" id="PTHR42701:SF1">
    <property type="entry name" value="IMIDAZOLE GLYCEROL PHOSPHATE SYNTHASE SUBUNIT HISH"/>
    <property type="match status" value="1"/>
</dbReference>
<evidence type="ECO:0000256" key="6">
    <source>
        <dbReference type="ARBA" id="ARBA00023102"/>
    </source>
</evidence>
<dbReference type="KEGG" id="sphk:SKP52_10560"/>
<keyword evidence="13" id="KW-0328">Glycosyltransferase</keyword>
<dbReference type="GO" id="GO:0016829">
    <property type="term" value="F:lyase activity"/>
    <property type="evidence" value="ECO:0007669"/>
    <property type="project" value="UniProtKB-KW"/>
</dbReference>
<dbReference type="AlphaFoldDB" id="A0A0A7PM50"/>
<dbReference type="SUPFAM" id="SSF52317">
    <property type="entry name" value="Class I glutamine amidotransferase-like"/>
    <property type="match status" value="1"/>
</dbReference>
<dbReference type="EC" id="4.3.2.10" evidence="10"/>
<evidence type="ECO:0000256" key="11">
    <source>
        <dbReference type="PIRSR" id="PIRSR000495-1"/>
    </source>
</evidence>
<comment type="pathway">
    <text evidence="1 10">Amino-acid biosynthesis; L-histidine biosynthesis; L-histidine from 5-phospho-alpha-D-ribose 1-diphosphate: step 5/9.</text>
</comment>
<accession>A0A0A7PM50</accession>
<keyword evidence="13" id="KW-0808">Transferase</keyword>
<evidence type="ECO:0000256" key="5">
    <source>
        <dbReference type="ARBA" id="ARBA00022962"/>
    </source>
</evidence>
<proteinExistence type="inferred from homology"/>
<sequence length="206" mass="21959">MITIVNYGVGNIASLVNMFDHVGADTHLSGDPDVIADARHLVLPGVGAFGHAMAVLNAEGLSDAIRTAVDRGAVLLGVCLGMQLLARTSEEGGAEGLGLIAADVKRIVPSLPGVKVPNMGWRDVEYVRDTWMAPSSAVSERFYFAHSYHMVCDTDADVAAIVDYDGQKTIAVAHGAVHGVQFHPEKSHRFGMRLLADFARLERGPV</sequence>
<comment type="function">
    <text evidence="10">IGPS catalyzes the conversion of PRFAR and glutamine to IGP, AICAR and glutamate. The HisH subunit catalyzes the hydrolysis of glutamine to glutamate and ammonia as part of the synthesis of IGP and AICAR. The resulting ammonia molecule is channeled to the active site of HisF.</text>
</comment>
<comment type="subcellular location">
    <subcellularLocation>
        <location evidence="10">Cytoplasm</location>
    </subcellularLocation>
</comment>
<dbReference type="STRING" id="1515612.SKP52_10560"/>
<evidence type="ECO:0000256" key="4">
    <source>
        <dbReference type="ARBA" id="ARBA00022801"/>
    </source>
</evidence>
<feature type="active site" evidence="10 11">
    <location>
        <position position="183"/>
    </location>
</feature>
<dbReference type="InterPro" id="IPR010139">
    <property type="entry name" value="Imidazole-glycPsynth_HisH"/>
</dbReference>
<dbReference type="Gene3D" id="3.40.50.880">
    <property type="match status" value="1"/>
</dbReference>
<dbReference type="NCBIfam" id="TIGR01855">
    <property type="entry name" value="IMP_synth_hisH"/>
    <property type="match status" value="1"/>
</dbReference>
<evidence type="ECO:0000259" key="12">
    <source>
        <dbReference type="Pfam" id="PF00117"/>
    </source>
</evidence>
<reference evidence="13 14" key="1">
    <citation type="journal article" date="2015" name="Int. J. Syst. Evol. Microbiol.">
        <title>Description of Sphingopyxis fribergensis sp. nov. - a soil bacterium with the ability to degrade styrene and phenylacetic acid.</title>
        <authorList>
            <person name="Oelschlagel M."/>
            <person name="Ruckert C."/>
            <person name="Kalinowski J."/>
            <person name="Schmidt G."/>
            <person name="Schlomann M."/>
            <person name="Tischler D."/>
        </authorList>
    </citation>
    <scope>NUCLEOTIDE SEQUENCE [LARGE SCALE GENOMIC DNA]</scope>
    <source>
        <strain evidence="13 14">Kp5.2</strain>
    </source>
</reference>
<keyword evidence="5 10" id="KW-0315">Glutamine amidotransferase</keyword>
<dbReference type="PIRSF" id="PIRSF000495">
    <property type="entry name" value="Amidotransf_hisH"/>
    <property type="match status" value="1"/>
</dbReference>
<dbReference type="UniPathway" id="UPA00031">
    <property type="reaction ID" value="UER00010"/>
</dbReference>